<evidence type="ECO:0000259" key="8">
    <source>
        <dbReference type="Pfam" id="PF13193"/>
    </source>
</evidence>
<evidence type="ECO:0000256" key="1">
    <source>
        <dbReference type="ARBA" id="ARBA00006432"/>
    </source>
</evidence>
<comment type="caution">
    <text evidence="9">The sequence shown here is derived from an EMBL/GenBank/DDBJ whole genome shotgun (WGS) entry which is preliminary data.</text>
</comment>
<dbReference type="PANTHER" id="PTHR43201:SF5">
    <property type="entry name" value="MEDIUM-CHAIN ACYL-COA LIGASE ACSF2, MITOCHONDRIAL"/>
    <property type="match status" value="1"/>
</dbReference>
<feature type="domain" description="Condensation" evidence="7">
    <location>
        <begin position="511"/>
        <end position="643"/>
    </location>
</feature>
<proteinExistence type="inferred from homology"/>
<gene>
    <name evidence="9" type="ORF">WJX74_005507</name>
</gene>
<dbReference type="InterPro" id="IPR001242">
    <property type="entry name" value="Condensation_dom"/>
</dbReference>
<dbReference type="InterPro" id="IPR045851">
    <property type="entry name" value="AMP-bd_C_sf"/>
</dbReference>
<feature type="region of interest" description="Disordered" evidence="5">
    <location>
        <begin position="443"/>
        <end position="468"/>
    </location>
</feature>
<keyword evidence="4" id="KW-0436">Ligase</keyword>
<dbReference type="Pfam" id="PF00501">
    <property type="entry name" value="AMP-binding"/>
    <property type="match status" value="1"/>
</dbReference>
<evidence type="ECO:0000259" key="6">
    <source>
        <dbReference type="Pfam" id="PF00501"/>
    </source>
</evidence>
<dbReference type="GO" id="GO:0031956">
    <property type="term" value="F:medium-chain fatty acid-CoA ligase activity"/>
    <property type="evidence" value="ECO:0007669"/>
    <property type="project" value="TreeGrafter"/>
</dbReference>
<dbReference type="Gene3D" id="2.30.38.10">
    <property type="entry name" value="Luciferase, Domain 3"/>
    <property type="match status" value="1"/>
</dbReference>
<feature type="domain" description="AMP-binding enzyme C-terminal" evidence="8">
    <location>
        <begin position="363"/>
        <end position="433"/>
    </location>
</feature>
<keyword evidence="3" id="KW-0597">Phosphoprotein</keyword>
<evidence type="ECO:0008006" key="11">
    <source>
        <dbReference type="Google" id="ProtNLM"/>
    </source>
</evidence>
<dbReference type="InterPro" id="IPR023213">
    <property type="entry name" value="CAT-like_dom_sf"/>
</dbReference>
<evidence type="ECO:0000313" key="9">
    <source>
        <dbReference type="EMBL" id="KAK9817520.1"/>
    </source>
</evidence>
<evidence type="ECO:0000256" key="3">
    <source>
        <dbReference type="ARBA" id="ARBA00022553"/>
    </source>
</evidence>
<dbReference type="AlphaFoldDB" id="A0AAW1Q9B4"/>
<organism evidence="9 10">
    <name type="scientific">Apatococcus lobatus</name>
    <dbReference type="NCBI Taxonomy" id="904363"/>
    <lineage>
        <taxon>Eukaryota</taxon>
        <taxon>Viridiplantae</taxon>
        <taxon>Chlorophyta</taxon>
        <taxon>core chlorophytes</taxon>
        <taxon>Trebouxiophyceae</taxon>
        <taxon>Chlorellales</taxon>
        <taxon>Chlorellaceae</taxon>
        <taxon>Apatococcus</taxon>
    </lineage>
</organism>
<dbReference type="PANTHER" id="PTHR43201">
    <property type="entry name" value="ACYL-COA SYNTHETASE"/>
    <property type="match status" value="1"/>
</dbReference>
<dbReference type="InterPro" id="IPR000873">
    <property type="entry name" value="AMP-dep_synth/lig_dom"/>
</dbReference>
<evidence type="ECO:0000259" key="7">
    <source>
        <dbReference type="Pfam" id="PF00668"/>
    </source>
</evidence>
<dbReference type="Proteomes" id="UP001438707">
    <property type="component" value="Unassembled WGS sequence"/>
</dbReference>
<evidence type="ECO:0000256" key="5">
    <source>
        <dbReference type="SAM" id="MobiDB-lite"/>
    </source>
</evidence>
<dbReference type="GO" id="GO:0006631">
    <property type="term" value="P:fatty acid metabolic process"/>
    <property type="evidence" value="ECO:0007669"/>
    <property type="project" value="TreeGrafter"/>
</dbReference>
<dbReference type="Gene3D" id="3.30.559.10">
    <property type="entry name" value="Chloramphenicol acetyltransferase-like domain"/>
    <property type="match status" value="1"/>
</dbReference>
<protein>
    <recommendedName>
        <fullName evidence="11">Acetyl-CoA synthetase-like protein</fullName>
    </recommendedName>
</protein>
<reference evidence="9 10" key="1">
    <citation type="journal article" date="2024" name="Nat. Commun.">
        <title>Phylogenomics reveals the evolutionary origins of lichenization in chlorophyte algae.</title>
        <authorList>
            <person name="Puginier C."/>
            <person name="Libourel C."/>
            <person name="Otte J."/>
            <person name="Skaloud P."/>
            <person name="Haon M."/>
            <person name="Grisel S."/>
            <person name="Petersen M."/>
            <person name="Berrin J.G."/>
            <person name="Delaux P.M."/>
            <person name="Dal Grande F."/>
            <person name="Keller J."/>
        </authorList>
    </citation>
    <scope>NUCLEOTIDE SEQUENCE [LARGE SCALE GENOMIC DNA]</scope>
    <source>
        <strain evidence="9 10">SAG 2145</strain>
    </source>
</reference>
<evidence type="ECO:0000256" key="2">
    <source>
        <dbReference type="ARBA" id="ARBA00022450"/>
    </source>
</evidence>
<sequence length="658" mass="71135">MVLASRPRGTPPLMAHQQTLYELMSTSSADAPDLQRGGLSSADSQVIIPSAQIVKLAATLANYLSSTSLSEAGTKLLILLSKDNEAFAVSAAEKRGIPTLVVQVNTELQLTCCHQEGPKVTLSERTRLHDPPQPNDVALLLYTSGTTSRPKGVPLRHENLAAGIDNVINTYALGPKDVSLLAMPLFHIHGIVAGLLAPLAAGSHVILPVEGQFHAETFWRDACQHKITWFTAVPTLHQLLLARSNTDIPQYSRPPLRFIRSCSSALAPARLSKLESTYNVPVLEAYAMTEASHQMCSNPLPANGKRKPGSVGTAQGSIAVTILDEQNKPLSRPNAAGEVAIRGPSIMSGYVNCKEEASEEAFQDVAEAVAFASPDELLGEVVEAVVVLHQRSYEPGHDQAASIRSFLASRLTHEKVPRVIHVEDAIPKSATGKVQRRNIAQQYAHADPAAKKDSAIEGSAAEGSHSRRSLTDEFAFVHSNTSRMVEALLQGDPSLPPILPGSITSDQKRELLGQLDVASLRQAVADLCERHEALSTRFKADPKSSSIQKVTQPGLRIELEQAAAEDEKHAASMTSAATCRRYDMSKGPLARVFLIRLSEHRHWLVVAIHHAISDATSRSIIWHDLGRLYTARAQQQPSRLPKLSLQEADYSAHTGASS</sequence>
<accession>A0AAW1Q9B4</accession>
<dbReference type="InterPro" id="IPR020845">
    <property type="entry name" value="AMP-binding_CS"/>
</dbReference>
<keyword evidence="10" id="KW-1185">Reference proteome</keyword>
<dbReference type="Pfam" id="PF00668">
    <property type="entry name" value="Condensation"/>
    <property type="match status" value="1"/>
</dbReference>
<evidence type="ECO:0000256" key="4">
    <source>
        <dbReference type="ARBA" id="ARBA00022598"/>
    </source>
</evidence>
<feature type="domain" description="AMP-dependent synthetase/ligase" evidence="6">
    <location>
        <begin position="67"/>
        <end position="350"/>
    </location>
</feature>
<dbReference type="PROSITE" id="PS00455">
    <property type="entry name" value="AMP_BINDING"/>
    <property type="match status" value="1"/>
</dbReference>
<evidence type="ECO:0000313" key="10">
    <source>
        <dbReference type="Proteomes" id="UP001438707"/>
    </source>
</evidence>
<dbReference type="SUPFAM" id="SSF56801">
    <property type="entry name" value="Acetyl-CoA synthetase-like"/>
    <property type="match status" value="1"/>
</dbReference>
<name>A0AAW1Q9B4_9CHLO</name>
<dbReference type="InterPro" id="IPR025110">
    <property type="entry name" value="AMP-bd_C"/>
</dbReference>
<dbReference type="Gene3D" id="3.30.300.30">
    <property type="match status" value="1"/>
</dbReference>
<dbReference type="Gene3D" id="3.40.50.980">
    <property type="match status" value="2"/>
</dbReference>
<comment type="similarity">
    <text evidence="1">Belongs to the ATP-dependent AMP-binding enzyme family.</text>
</comment>
<dbReference type="SUPFAM" id="SSF52777">
    <property type="entry name" value="CoA-dependent acyltransferases"/>
    <property type="match status" value="1"/>
</dbReference>
<keyword evidence="2" id="KW-0596">Phosphopantetheine</keyword>
<dbReference type="EMBL" id="JALJOS010000066">
    <property type="protein sequence ID" value="KAK9817520.1"/>
    <property type="molecule type" value="Genomic_DNA"/>
</dbReference>
<dbReference type="Pfam" id="PF13193">
    <property type="entry name" value="AMP-binding_C"/>
    <property type="match status" value="1"/>
</dbReference>